<dbReference type="PROSITE" id="PS50889">
    <property type="entry name" value="S4"/>
    <property type="match status" value="1"/>
</dbReference>
<keyword evidence="4" id="KW-1185">Reference proteome</keyword>
<dbReference type="Proteomes" id="UP000245119">
    <property type="component" value="Linkage Group LG6"/>
</dbReference>
<protein>
    <recommendedName>
        <fullName evidence="2">Mitochondrial transcription rescue factor 1 C-terminal domain-containing protein</fullName>
    </recommendedName>
</protein>
<evidence type="ECO:0000313" key="4">
    <source>
        <dbReference type="Proteomes" id="UP000245119"/>
    </source>
</evidence>
<reference evidence="3 4" key="1">
    <citation type="submission" date="2018-04" db="EMBL/GenBank/DDBJ databases">
        <title>The genome of golden apple snail Pomacea canaliculata provides insight into stress tolerance and invasive adaptation.</title>
        <authorList>
            <person name="Liu C."/>
            <person name="Liu B."/>
            <person name="Ren Y."/>
            <person name="Zhang Y."/>
            <person name="Wang H."/>
            <person name="Li S."/>
            <person name="Jiang F."/>
            <person name="Yin L."/>
            <person name="Zhang G."/>
            <person name="Qian W."/>
            <person name="Fan W."/>
        </authorList>
    </citation>
    <scope>NUCLEOTIDE SEQUENCE [LARGE SCALE GENOMIC DNA]</scope>
    <source>
        <strain evidence="3">SZHN2017</strain>
        <tissue evidence="3">Muscle</tissue>
    </source>
</reference>
<keyword evidence="1" id="KW-0694">RNA-binding</keyword>
<dbReference type="EMBL" id="PZQS01000006">
    <property type="protein sequence ID" value="PVD29253.1"/>
    <property type="molecule type" value="Genomic_DNA"/>
</dbReference>
<accession>A0A2T7P783</accession>
<dbReference type="OrthoDB" id="4150at2759"/>
<evidence type="ECO:0000313" key="3">
    <source>
        <dbReference type="EMBL" id="PVD29253.1"/>
    </source>
</evidence>
<dbReference type="PANTHER" id="PTHR13633">
    <property type="entry name" value="MITOCHONDRIAL TRANSCRIPTION RESCUE FACTOR 1"/>
    <property type="match status" value="1"/>
</dbReference>
<dbReference type="AlphaFoldDB" id="A0A2T7P783"/>
<dbReference type="SUPFAM" id="SSF55174">
    <property type="entry name" value="Alpha-L RNA-binding motif"/>
    <property type="match status" value="1"/>
</dbReference>
<dbReference type="InterPro" id="IPR057896">
    <property type="entry name" value="MTRES1_C"/>
</dbReference>
<comment type="caution">
    <text evidence="3">The sequence shown here is derived from an EMBL/GenBank/DDBJ whole genome shotgun (WGS) entry which is preliminary data.</text>
</comment>
<organism evidence="3 4">
    <name type="scientific">Pomacea canaliculata</name>
    <name type="common">Golden apple snail</name>
    <dbReference type="NCBI Taxonomy" id="400727"/>
    <lineage>
        <taxon>Eukaryota</taxon>
        <taxon>Metazoa</taxon>
        <taxon>Spiralia</taxon>
        <taxon>Lophotrochozoa</taxon>
        <taxon>Mollusca</taxon>
        <taxon>Gastropoda</taxon>
        <taxon>Caenogastropoda</taxon>
        <taxon>Architaenioglossa</taxon>
        <taxon>Ampullarioidea</taxon>
        <taxon>Ampullariidae</taxon>
        <taxon>Pomacea</taxon>
    </lineage>
</organism>
<sequence length="146" mass="16721">MVIFMWLSLQNINNLNSVEDDEELADDDYDAPTTFRKITIHVKSLRADSVVSSALDVSRNKVDELFYSSRLRLNGQTLLKKSKQIDEGDFVDLVLERSTQNEGEIMVKRVKVIGVSEERTNKDKVAVTVKVWKGAFPIKDETKTQW</sequence>
<evidence type="ECO:0000259" key="2">
    <source>
        <dbReference type="Pfam" id="PF25818"/>
    </source>
</evidence>
<dbReference type="GO" id="GO:0005739">
    <property type="term" value="C:mitochondrion"/>
    <property type="evidence" value="ECO:0007669"/>
    <property type="project" value="TreeGrafter"/>
</dbReference>
<evidence type="ECO:0000256" key="1">
    <source>
        <dbReference type="PROSITE-ProRule" id="PRU00182"/>
    </source>
</evidence>
<gene>
    <name evidence="3" type="ORF">C0Q70_11850</name>
</gene>
<dbReference type="GO" id="GO:1903108">
    <property type="term" value="P:regulation of mitochondrial transcription"/>
    <property type="evidence" value="ECO:0007669"/>
    <property type="project" value="TreeGrafter"/>
</dbReference>
<dbReference type="PANTHER" id="PTHR13633:SF3">
    <property type="entry name" value="MITOCHONDRIAL TRANSCRIPTION RESCUE FACTOR 1"/>
    <property type="match status" value="1"/>
</dbReference>
<dbReference type="GO" id="GO:0003723">
    <property type="term" value="F:RNA binding"/>
    <property type="evidence" value="ECO:0007669"/>
    <property type="project" value="UniProtKB-KW"/>
</dbReference>
<dbReference type="Pfam" id="PF25818">
    <property type="entry name" value="MTRES1_C"/>
    <property type="match status" value="1"/>
</dbReference>
<dbReference type="STRING" id="400727.A0A2T7P783"/>
<proteinExistence type="predicted"/>
<name>A0A2T7P783_POMCA</name>
<feature type="domain" description="Mitochondrial transcription rescue factor 1 C-terminal" evidence="2">
    <location>
        <begin position="40"/>
        <end position="133"/>
    </location>
</feature>